<dbReference type="InterPro" id="IPR008030">
    <property type="entry name" value="NmrA-like"/>
</dbReference>
<dbReference type="Pfam" id="PF05368">
    <property type="entry name" value="NmrA"/>
    <property type="match status" value="1"/>
</dbReference>
<accession>A0A9X3C2A9</accession>
<organism evidence="2 3">
    <name type="scientific">Mycobacterium yunnanensis</name>
    <dbReference type="NCBI Taxonomy" id="368477"/>
    <lineage>
        <taxon>Bacteria</taxon>
        <taxon>Bacillati</taxon>
        <taxon>Actinomycetota</taxon>
        <taxon>Actinomycetes</taxon>
        <taxon>Mycobacteriales</taxon>
        <taxon>Mycobacteriaceae</taxon>
        <taxon>Mycobacterium</taxon>
    </lineage>
</organism>
<feature type="domain" description="NmrA-like" evidence="1">
    <location>
        <begin position="2"/>
        <end position="230"/>
    </location>
</feature>
<dbReference type="EMBL" id="JACKVK010000004">
    <property type="protein sequence ID" value="MCV7419992.1"/>
    <property type="molecule type" value="Genomic_DNA"/>
</dbReference>
<keyword evidence="3" id="KW-1185">Reference proteome</keyword>
<reference evidence="2" key="1">
    <citation type="submission" date="2020-07" db="EMBL/GenBank/DDBJ databases">
        <authorList>
            <person name="Pettersson B.M.F."/>
            <person name="Behra P.R.K."/>
            <person name="Ramesh M."/>
            <person name="Das S."/>
            <person name="Dasgupta S."/>
            <person name="Kirsebom L.A."/>
        </authorList>
    </citation>
    <scope>NUCLEOTIDE SEQUENCE</scope>
    <source>
        <strain evidence="2">DSM 44838</strain>
    </source>
</reference>
<evidence type="ECO:0000259" key="1">
    <source>
        <dbReference type="Pfam" id="PF05368"/>
    </source>
</evidence>
<dbReference type="AlphaFoldDB" id="A0A9X3C2A9"/>
<reference evidence="2" key="2">
    <citation type="journal article" date="2022" name="BMC Genomics">
        <title>Comparative genome analysis of mycobacteria focusing on tRNA and non-coding RNA.</title>
        <authorList>
            <person name="Behra P.R.K."/>
            <person name="Pettersson B.M.F."/>
            <person name="Ramesh M."/>
            <person name="Das S."/>
            <person name="Dasgupta S."/>
            <person name="Kirsebom L.A."/>
        </authorList>
    </citation>
    <scope>NUCLEOTIDE SEQUENCE</scope>
    <source>
        <strain evidence="2">DSM 44838</strain>
    </source>
</reference>
<proteinExistence type="predicted"/>
<evidence type="ECO:0000313" key="3">
    <source>
        <dbReference type="Proteomes" id="UP001141629"/>
    </source>
</evidence>
<comment type="caution">
    <text evidence="2">The sequence shown here is derived from an EMBL/GenBank/DDBJ whole genome shotgun (WGS) entry which is preliminary data.</text>
</comment>
<evidence type="ECO:0000313" key="2">
    <source>
        <dbReference type="EMBL" id="MCV7419992.1"/>
    </source>
</evidence>
<protein>
    <submittedName>
        <fullName evidence="2">NmrA family NAD(P)-binding protein</fullName>
    </submittedName>
</protein>
<sequence>MIVITGATGRLATAVAGHIRRLDPGQRIVGAARRPAAAAADVFDDVRYADYDRPDTVLSALSGAMTVLLVSGTAFGQRVAQHRTVVDAAQRSGVDFLAYTSAPRVDSTELAFGPEHLETERLVRTSGLRHALLRNNWYHENYAPTVAEAAATGSFTGNAANGRVASAALEDYAEATAGILVNPTDHHDRTYELAGDTSWTYSELAELIGQILGRPVAYRDLSTADRRAQLITAGHTAAEVTAAADIDRDIAHGALDFTDHTLSRLLGRPTTPLRATVEAVLETTARERLAR</sequence>
<dbReference type="Gene3D" id="3.90.25.10">
    <property type="entry name" value="UDP-galactose 4-epimerase, domain 1"/>
    <property type="match status" value="1"/>
</dbReference>
<dbReference type="InterPro" id="IPR036291">
    <property type="entry name" value="NAD(P)-bd_dom_sf"/>
</dbReference>
<dbReference type="RefSeq" id="WP_263994782.1">
    <property type="nucleotide sequence ID" value="NZ_JACKVK010000004.1"/>
</dbReference>
<dbReference type="InterPro" id="IPR052718">
    <property type="entry name" value="NmrA-type_oxidoreductase"/>
</dbReference>
<gene>
    <name evidence="2" type="ORF">H7K45_05525</name>
</gene>
<dbReference type="SUPFAM" id="SSF51735">
    <property type="entry name" value="NAD(P)-binding Rossmann-fold domains"/>
    <property type="match status" value="1"/>
</dbReference>
<dbReference type="Proteomes" id="UP001141629">
    <property type="component" value="Unassembled WGS sequence"/>
</dbReference>
<dbReference type="PANTHER" id="PTHR47129">
    <property type="entry name" value="QUINONE OXIDOREDUCTASE 2"/>
    <property type="match status" value="1"/>
</dbReference>
<dbReference type="Gene3D" id="3.40.50.720">
    <property type="entry name" value="NAD(P)-binding Rossmann-like Domain"/>
    <property type="match status" value="1"/>
</dbReference>
<name>A0A9X3C2A9_9MYCO</name>
<dbReference type="PANTHER" id="PTHR47129:SF1">
    <property type="entry name" value="NMRA-LIKE DOMAIN-CONTAINING PROTEIN"/>
    <property type="match status" value="1"/>
</dbReference>